<comment type="caution">
    <text evidence="2">The sequence shown here is derived from an EMBL/GenBank/DDBJ whole genome shotgun (WGS) entry which is preliminary data.</text>
</comment>
<evidence type="ECO:0000259" key="1">
    <source>
        <dbReference type="Pfam" id="PF14681"/>
    </source>
</evidence>
<keyword evidence="3" id="KW-1185">Reference proteome</keyword>
<dbReference type="SUPFAM" id="SSF53271">
    <property type="entry name" value="PRTase-like"/>
    <property type="match status" value="1"/>
</dbReference>
<name>A0A9P6I308_9PEZI</name>
<dbReference type="EMBL" id="JAATWM020000024">
    <property type="protein sequence ID" value="KAF9874895.1"/>
    <property type="molecule type" value="Genomic_DNA"/>
</dbReference>
<evidence type="ECO:0000313" key="3">
    <source>
        <dbReference type="Proteomes" id="UP000781932"/>
    </source>
</evidence>
<evidence type="ECO:0000313" key="2">
    <source>
        <dbReference type="EMBL" id="KAF9874895.1"/>
    </source>
</evidence>
<dbReference type="Proteomes" id="UP000781932">
    <property type="component" value="Unassembled WGS sequence"/>
</dbReference>
<dbReference type="CDD" id="cd06223">
    <property type="entry name" value="PRTases_typeI"/>
    <property type="match status" value="1"/>
</dbReference>
<dbReference type="Pfam" id="PF14681">
    <property type="entry name" value="UPRTase"/>
    <property type="match status" value="1"/>
</dbReference>
<dbReference type="OrthoDB" id="5416609at2759"/>
<accession>A0A9P6I308</accession>
<dbReference type="RefSeq" id="XP_038744356.1">
    <property type="nucleotide sequence ID" value="XM_038890306.1"/>
</dbReference>
<reference evidence="2" key="1">
    <citation type="submission" date="2020-03" db="EMBL/GenBank/DDBJ databases">
        <authorList>
            <person name="He L."/>
        </authorList>
    </citation>
    <scope>NUCLEOTIDE SEQUENCE</scope>
    <source>
        <strain evidence="2">CkLH20</strain>
    </source>
</reference>
<dbReference type="InterPro" id="IPR029057">
    <property type="entry name" value="PRTase-like"/>
</dbReference>
<sequence>MKPTRDSTVSGPSLRAAHHQVGWYLATEFLTEILELEQYLIPHVQGHMVIGHKFLGEDETLIVALMRGGEPMAMGISEAMPRAMFLHAKQPEDMTKGHVEGKKAVFLVDSVINSGKSVKEFVDHVRALDSRIRIAVVAGVVQERAITDVMRPLSRIADLSLVALRLSEKKFTGQGGTDTGNRLFNTTNLA</sequence>
<dbReference type="GeneID" id="62163380"/>
<dbReference type="Gene3D" id="3.40.50.2020">
    <property type="match status" value="1"/>
</dbReference>
<organism evidence="2 3">
    <name type="scientific">Colletotrichum karsti</name>
    <dbReference type="NCBI Taxonomy" id="1095194"/>
    <lineage>
        <taxon>Eukaryota</taxon>
        <taxon>Fungi</taxon>
        <taxon>Dikarya</taxon>
        <taxon>Ascomycota</taxon>
        <taxon>Pezizomycotina</taxon>
        <taxon>Sordariomycetes</taxon>
        <taxon>Hypocreomycetidae</taxon>
        <taxon>Glomerellales</taxon>
        <taxon>Glomerellaceae</taxon>
        <taxon>Colletotrichum</taxon>
        <taxon>Colletotrichum boninense species complex</taxon>
    </lineage>
</organism>
<dbReference type="InterPro" id="IPR000836">
    <property type="entry name" value="PRTase_dom"/>
</dbReference>
<dbReference type="GO" id="GO:0016757">
    <property type="term" value="F:glycosyltransferase activity"/>
    <property type="evidence" value="ECO:0007669"/>
    <property type="project" value="UniProtKB-KW"/>
</dbReference>
<feature type="domain" description="Phosphoribosyltransferase" evidence="1">
    <location>
        <begin position="3"/>
        <end position="186"/>
    </location>
</feature>
<protein>
    <submittedName>
        <fullName evidence="2">Uracil phosphoribosyltransferase</fullName>
    </submittedName>
</protein>
<reference evidence="2" key="2">
    <citation type="submission" date="2020-11" db="EMBL/GenBank/DDBJ databases">
        <title>Whole genome sequencing of Colletotrichum sp.</title>
        <authorList>
            <person name="Li H."/>
        </authorList>
    </citation>
    <scope>NUCLEOTIDE SEQUENCE</scope>
    <source>
        <strain evidence="2">CkLH20</strain>
    </source>
</reference>
<keyword evidence="2" id="KW-0328">Glycosyltransferase</keyword>
<gene>
    <name evidence="2" type="ORF">CkaCkLH20_07589</name>
</gene>
<proteinExistence type="predicted"/>
<keyword evidence="2" id="KW-0808">Transferase</keyword>
<dbReference type="AlphaFoldDB" id="A0A9P6I308"/>